<dbReference type="GO" id="GO:0004519">
    <property type="term" value="F:endonuclease activity"/>
    <property type="evidence" value="ECO:0007669"/>
    <property type="project" value="InterPro"/>
</dbReference>
<reference evidence="2 3" key="1">
    <citation type="submission" date="2020-03" db="EMBL/GenBank/DDBJ databases">
        <title>Genomic Encyclopedia of Type Strains, Phase IV (KMG-IV): sequencing the most valuable type-strain genomes for metagenomic binning, comparative biology and taxonomic classification.</title>
        <authorList>
            <person name="Goeker M."/>
        </authorList>
    </citation>
    <scope>NUCLEOTIDE SEQUENCE [LARGE SCALE GENOMIC DNA]</scope>
    <source>
        <strain evidence="2 3">DSM 4736</strain>
    </source>
</reference>
<dbReference type="SMART" id="SM00507">
    <property type="entry name" value="HNHc"/>
    <property type="match status" value="1"/>
</dbReference>
<dbReference type="GO" id="GO:0003676">
    <property type="term" value="F:nucleic acid binding"/>
    <property type="evidence" value="ECO:0007669"/>
    <property type="project" value="InterPro"/>
</dbReference>
<evidence type="ECO:0000313" key="2">
    <source>
        <dbReference type="EMBL" id="NJC41246.1"/>
    </source>
</evidence>
<dbReference type="Pfam" id="PF01844">
    <property type="entry name" value="HNH"/>
    <property type="match status" value="1"/>
</dbReference>
<dbReference type="InterPro" id="IPR003615">
    <property type="entry name" value="HNH_nuc"/>
</dbReference>
<dbReference type="RefSeq" id="WP_168046182.1">
    <property type="nucleotide sequence ID" value="NZ_JAATJM010000001.1"/>
</dbReference>
<gene>
    <name evidence="2" type="ORF">GGQ87_001504</name>
</gene>
<name>A0A7X5YJS9_9CAUL</name>
<feature type="domain" description="HNH nuclease" evidence="1">
    <location>
        <begin position="143"/>
        <end position="201"/>
    </location>
</feature>
<dbReference type="EMBL" id="JAATJM010000001">
    <property type="protein sequence ID" value="NJC41246.1"/>
    <property type="molecule type" value="Genomic_DNA"/>
</dbReference>
<dbReference type="EC" id="3.1.21.-" evidence="2"/>
<dbReference type="GO" id="GO:0008270">
    <property type="term" value="F:zinc ion binding"/>
    <property type="evidence" value="ECO:0007669"/>
    <property type="project" value="InterPro"/>
</dbReference>
<evidence type="ECO:0000313" key="3">
    <source>
        <dbReference type="Proteomes" id="UP000587415"/>
    </source>
</evidence>
<organism evidence="2 3">
    <name type="scientific">Brevundimonas alba</name>
    <dbReference type="NCBI Taxonomy" id="74314"/>
    <lineage>
        <taxon>Bacteria</taxon>
        <taxon>Pseudomonadati</taxon>
        <taxon>Pseudomonadota</taxon>
        <taxon>Alphaproteobacteria</taxon>
        <taxon>Caulobacterales</taxon>
        <taxon>Caulobacteraceae</taxon>
        <taxon>Brevundimonas</taxon>
    </lineage>
</organism>
<dbReference type="CDD" id="cd00085">
    <property type="entry name" value="HNHc"/>
    <property type="match status" value="1"/>
</dbReference>
<accession>A0A7X5YJS9</accession>
<comment type="caution">
    <text evidence="2">The sequence shown here is derived from an EMBL/GenBank/DDBJ whole genome shotgun (WGS) entry which is preliminary data.</text>
</comment>
<dbReference type="GO" id="GO:0016787">
    <property type="term" value="F:hydrolase activity"/>
    <property type="evidence" value="ECO:0007669"/>
    <property type="project" value="UniProtKB-KW"/>
</dbReference>
<sequence length="226" mass="24649">MAQNLWSDDELAEAIRHFRLAMDLEARGVDFKPVDISKGLAKALPNRAQDKASRRLSNVAVALKDAGRPHTARFGLTQTRVGTNVRRRIVELWDAQEDEATFDREELSARAQALRGTLTSKPPGNQTPPTKTTTVVVHKRDPKVVAWVLQAAAGVCEGCQSAAPFQTASGPFLEVHHLKPLGEGGPDIVENAVAICPNCHRALHHASDRAARRSDIEGRVARIIPL</sequence>
<keyword evidence="2" id="KW-0378">Hydrolase</keyword>
<proteinExistence type="predicted"/>
<keyword evidence="3" id="KW-1185">Reference proteome</keyword>
<protein>
    <submittedName>
        <fullName evidence="2">5-methylcytosine-specific restriction protein A</fullName>
        <ecNumber evidence="2">3.1.21.-</ecNumber>
    </submittedName>
</protein>
<dbReference type="AlphaFoldDB" id="A0A7X5YJS9"/>
<evidence type="ECO:0000259" key="1">
    <source>
        <dbReference type="SMART" id="SM00507"/>
    </source>
</evidence>
<dbReference type="Gene3D" id="1.10.30.50">
    <property type="match status" value="1"/>
</dbReference>
<dbReference type="Proteomes" id="UP000587415">
    <property type="component" value="Unassembled WGS sequence"/>
</dbReference>
<dbReference type="InterPro" id="IPR002711">
    <property type="entry name" value="HNH"/>
</dbReference>